<reference evidence="1" key="1">
    <citation type="submission" date="2020-04" db="EMBL/GenBank/DDBJ databases">
        <authorList>
            <person name="Alioto T."/>
            <person name="Alioto T."/>
            <person name="Gomez Garrido J."/>
        </authorList>
    </citation>
    <scope>NUCLEOTIDE SEQUENCE</scope>
    <source>
        <strain evidence="1">A484AB</strain>
    </source>
</reference>
<gene>
    <name evidence="1" type="ORF">PACLA_8A046127</name>
</gene>
<evidence type="ECO:0000313" key="2">
    <source>
        <dbReference type="Proteomes" id="UP001152795"/>
    </source>
</evidence>
<protein>
    <submittedName>
        <fullName evidence="1">Uncharacterized protein</fullName>
    </submittedName>
</protein>
<accession>A0A6S7GD39</accession>
<dbReference type="Proteomes" id="UP001152795">
    <property type="component" value="Unassembled WGS sequence"/>
</dbReference>
<keyword evidence="2" id="KW-1185">Reference proteome</keyword>
<sequence>MPQLTLGIKILPNFKKYEILNFLTSKNEVTDNEKQFILNNRYHFLAITAPISGLFGEIMQALFWVHTLLKEMSIRASISESYAGNVVQSETFVFTISMEMTCGGSKWQLIQNYFDCMISRARRCIRAGGHAFADE</sequence>
<dbReference type="EMBL" id="CACRXK020001028">
    <property type="protein sequence ID" value="CAB3986526.1"/>
    <property type="molecule type" value="Genomic_DNA"/>
</dbReference>
<dbReference type="AlphaFoldDB" id="A0A6S7GD39"/>
<comment type="caution">
    <text evidence="1">The sequence shown here is derived from an EMBL/GenBank/DDBJ whole genome shotgun (WGS) entry which is preliminary data.</text>
</comment>
<organism evidence="1 2">
    <name type="scientific">Paramuricea clavata</name>
    <name type="common">Red gorgonian</name>
    <name type="synonym">Violescent sea-whip</name>
    <dbReference type="NCBI Taxonomy" id="317549"/>
    <lineage>
        <taxon>Eukaryota</taxon>
        <taxon>Metazoa</taxon>
        <taxon>Cnidaria</taxon>
        <taxon>Anthozoa</taxon>
        <taxon>Octocorallia</taxon>
        <taxon>Malacalcyonacea</taxon>
        <taxon>Plexauridae</taxon>
        <taxon>Paramuricea</taxon>
    </lineage>
</organism>
<proteinExistence type="predicted"/>
<evidence type="ECO:0000313" key="1">
    <source>
        <dbReference type="EMBL" id="CAB3986526.1"/>
    </source>
</evidence>
<name>A0A6S7GD39_PARCT</name>